<feature type="region of interest" description="Disordered" evidence="1">
    <location>
        <begin position="87"/>
        <end position="145"/>
    </location>
</feature>
<proteinExistence type="predicted"/>
<feature type="compositionally biased region" description="Basic and acidic residues" evidence="1">
    <location>
        <begin position="117"/>
        <end position="132"/>
    </location>
</feature>
<sequence>MNKHPLMCAFKAQKEQNPALSPASRVLFLAVGNRVGNPNNKQNREPHELKDRPRSRTMIGSGVIRLADHLHQRHRVREALENRIEKAGVPQVHESSSLLADQGRPANRFPNRARTPRTLENKENCAYHDLAGEGRTGVGGSHAED</sequence>
<protein>
    <submittedName>
        <fullName evidence="2">Uncharacterized protein</fullName>
    </submittedName>
</protein>
<organism evidence="2 3">
    <name type="scientific">Ensete ventricosum</name>
    <name type="common">Abyssinian banana</name>
    <name type="synonym">Musa ensete</name>
    <dbReference type="NCBI Taxonomy" id="4639"/>
    <lineage>
        <taxon>Eukaryota</taxon>
        <taxon>Viridiplantae</taxon>
        <taxon>Streptophyta</taxon>
        <taxon>Embryophyta</taxon>
        <taxon>Tracheophyta</taxon>
        <taxon>Spermatophyta</taxon>
        <taxon>Magnoliopsida</taxon>
        <taxon>Liliopsida</taxon>
        <taxon>Zingiberales</taxon>
        <taxon>Musaceae</taxon>
        <taxon>Ensete</taxon>
    </lineage>
</organism>
<evidence type="ECO:0000256" key="1">
    <source>
        <dbReference type="SAM" id="MobiDB-lite"/>
    </source>
</evidence>
<feature type="compositionally biased region" description="Gly residues" evidence="1">
    <location>
        <begin position="134"/>
        <end position="145"/>
    </location>
</feature>
<accession>A0A426ZQ36</accession>
<dbReference type="Proteomes" id="UP000287651">
    <property type="component" value="Unassembled WGS sequence"/>
</dbReference>
<name>A0A426ZQ36_ENSVE</name>
<comment type="caution">
    <text evidence="2">The sequence shown here is derived from an EMBL/GenBank/DDBJ whole genome shotgun (WGS) entry which is preliminary data.</text>
</comment>
<reference evidence="2 3" key="1">
    <citation type="journal article" date="2014" name="Agronomy (Basel)">
        <title>A Draft Genome Sequence for Ensete ventricosum, the Drought-Tolerant Tree Against Hunger.</title>
        <authorList>
            <person name="Harrison J."/>
            <person name="Moore K.A."/>
            <person name="Paszkiewicz K."/>
            <person name="Jones T."/>
            <person name="Grant M."/>
            <person name="Ambacheew D."/>
            <person name="Muzemil S."/>
            <person name="Studholme D.J."/>
        </authorList>
    </citation>
    <scope>NUCLEOTIDE SEQUENCE [LARGE SCALE GENOMIC DNA]</scope>
</reference>
<evidence type="ECO:0000313" key="3">
    <source>
        <dbReference type="Proteomes" id="UP000287651"/>
    </source>
</evidence>
<dbReference type="AlphaFoldDB" id="A0A426ZQ36"/>
<evidence type="ECO:0000313" key="2">
    <source>
        <dbReference type="EMBL" id="RRT66106.1"/>
    </source>
</evidence>
<gene>
    <name evidence="2" type="ORF">B296_00025257</name>
</gene>
<dbReference type="EMBL" id="AMZH03005561">
    <property type="protein sequence ID" value="RRT66106.1"/>
    <property type="molecule type" value="Genomic_DNA"/>
</dbReference>